<evidence type="ECO:0000256" key="5">
    <source>
        <dbReference type="ARBA" id="ARBA00022989"/>
    </source>
</evidence>
<evidence type="ECO:0000256" key="1">
    <source>
        <dbReference type="ARBA" id="ARBA00004141"/>
    </source>
</evidence>
<dbReference type="GO" id="GO:0016020">
    <property type="term" value="C:membrane"/>
    <property type="evidence" value="ECO:0007669"/>
    <property type="project" value="UniProtKB-SubCell"/>
</dbReference>
<feature type="transmembrane region" description="Helical" evidence="7">
    <location>
        <begin position="115"/>
        <end position="134"/>
    </location>
</feature>
<feature type="transmembrane region" description="Helical" evidence="7">
    <location>
        <begin position="454"/>
        <end position="473"/>
    </location>
</feature>
<keyword evidence="3 7" id="KW-0813">Transport</keyword>
<dbReference type="CDD" id="cd17480">
    <property type="entry name" value="MFS_SLC40A1_like"/>
    <property type="match status" value="1"/>
</dbReference>
<keyword evidence="6 7" id="KW-0472">Membrane</keyword>
<feature type="transmembrane region" description="Helical" evidence="7">
    <location>
        <begin position="49"/>
        <end position="71"/>
    </location>
</feature>
<accession>A0A0J0XRZ6</accession>
<dbReference type="STRING" id="879819.A0A0J0XRZ6"/>
<feature type="transmembrane region" description="Helical" evidence="7">
    <location>
        <begin position="325"/>
        <end position="345"/>
    </location>
</feature>
<evidence type="ECO:0000313" key="9">
    <source>
        <dbReference type="Proteomes" id="UP000053611"/>
    </source>
</evidence>
<dbReference type="GeneID" id="28983233"/>
<dbReference type="Proteomes" id="UP000053611">
    <property type="component" value="Unassembled WGS sequence"/>
</dbReference>
<keyword evidence="9" id="KW-1185">Reference proteome</keyword>
<keyword evidence="7" id="KW-0406">Ion transport</keyword>
<gene>
    <name evidence="8" type="ORF">CC85DRAFT_284138</name>
</gene>
<dbReference type="SUPFAM" id="SSF103473">
    <property type="entry name" value="MFS general substrate transporter"/>
    <property type="match status" value="1"/>
</dbReference>
<dbReference type="EMBL" id="KQ087191">
    <property type="protein sequence ID" value="KLT43855.1"/>
    <property type="molecule type" value="Genomic_DNA"/>
</dbReference>
<evidence type="ECO:0000256" key="6">
    <source>
        <dbReference type="ARBA" id="ARBA00023136"/>
    </source>
</evidence>
<evidence type="ECO:0000256" key="2">
    <source>
        <dbReference type="ARBA" id="ARBA00006279"/>
    </source>
</evidence>
<dbReference type="PANTHER" id="PTHR11660:SF57">
    <property type="entry name" value="SOLUTE CARRIER FAMILY 40 MEMBER"/>
    <property type="match status" value="1"/>
</dbReference>
<dbReference type="InterPro" id="IPR036259">
    <property type="entry name" value="MFS_trans_sf"/>
</dbReference>
<evidence type="ECO:0000256" key="4">
    <source>
        <dbReference type="ARBA" id="ARBA00022692"/>
    </source>
</evidence>
<dbReference type="PANTHER" id="PTHR11660">
    <property type="entry name" value="SOLUTE CARRIER FAMILY 40 MEMBER"/>
    <property type="match status" value="1"/>
</dbReference>
<comment type="function">
    <text evidence="7">May be involved in iron transport and iron homeostasis.</text>
</comment>
<comment type="subcellular location">
    <subcellularLocation>
        <location evidence="1 7">Membrane</location>
        <topology evidence="1 7">Multi-pass membrane protein</topology>
    </subcellularLocation>
</comment>
<dbReference type="RefSeq" id="XP_018280346.1">
    <property type="nucleotide sequence ID" value="XM_018422630.1"/>
</dbReference>
<sequence>MSASLLHHSQDVELPLMDARRASTDAPPDSGDADRTSAAVTNTTRYRLYLSHLLSTWNMRVFEFGAVLYLAKAFPGTLLTMSIYAFVRGLSAIVSASAIGTYIDRNDRLHVVRTAIVGQRVSVAVSCVAFYILIHGDMKESKLLSVVLLVLVGALACVEKVCAIINTVAVEKDWVVVVGQSDPEGLKAINSQMRRIDLLCKLIGPMVIAILDGVSTELAILVNLTMNLLSVALEYFAIARVYHEDPRLQQPKNVSTARSTTSTPTPQGLLGHVHDAVAAFASDARLYCTHQAFLPSFACALLYLNVLTFGGQMVTYLLANSYTSTNVGIARTVSVVLEVASTWVAPRLMTAIGVTRAGIWSSWWQLSMLTTGVAVFTAFADRPLVSASALVCGTILSRMGLWSLDLCIQVIVQDDVEAESRGVFSSMESAFQNAFELLSYASTIVFFRPEQFKYPTMISLMMVFGSNFCYSIYVRRRRGHLFHPEKLCGCVKRDEFHPYVALPDGRSNSTSDNNV</sequence>
<feature type="transmembrane region" description="Helical" evidence="7">
    <location>
        <begin position="146"/>
        <end position="169"/>
    </location>
</feature>
<evidence type="ECO:0000256" key="7">
    <source>
        <dbReference type="RuleBase" id="RU365065"/>
    </source>
</evidence>
<reference evidence="8 9" key="1">
    <citation type="submission" date="2015-03" db="EMBL/GenBank/DDBJ databases">
        <title>Genomics and transcriptomics of the oil-accumulating basidiomycete yeast T. oleaginosus allow insights into substrate utilization and the diverse evolutionary trajectories of mating systems in fungi.</title>
        <authorList>
            <consortium name="DOE Joint Genome Institute"/>
            <person name="Kourist R."/>
            <person name="Kracht O."/>
            <person name="Bracharz F."/>
            <person name="Lipzen A."/>
            <person name="Nolan M."/>
            <person name="Ohm R."/>
            <person name="Grigoriev I."/>
            <person name="Sun S."/>
            <person name="Heitman J."/>
            <person name="Bruck T."/>
            <person name="Nowrousian M."/>
        </authorList>
    </citation>
    <scope>NUCLEOTIDE SEQUENCE [LARGE SCALE GENOMIC DNA]</scope>
    <source>
        <strain evidence="8 9">IBC0246</strain>
    </source>
</reference>
<feature type="transmembrane region" description="Helical" evidence="7">
    <location>
        <begin position="292"/>
        <end position="319"/>
    </location>
</feature>
<organism evidence="8 9">
    <name type="scientific">Cutaneotrichosporon oleaginosum</name>
    <dbReference type="NCBI Taxonomy" id="879819"/>
    <lineage>
        <taxon>Eukaryota</taxon>
        <taxon>Fungi</taxon>
        <taxon>Dikarya</taxon>
        <taxon>Basidiomycota</taxon>
        <taxon>Agaricomycotina</taxon>
        <taxon>Tremellomycetes</taxon>
        <taxon>Trichosporonales</taxon>
        <taxon>Trichosporonaceae</taxon>
        <taxon>Cutaneotrichosporon</taxon>
    </lineage>
</organism>
<feature type="transmembrane region" description="Helical" evidence="7">
    <location>
        <begin position="357"/>
        <end position="380"/>
    </location>
</feature>
<feature type="transmembrane region" description="Helical" evidence="7">
    <location>
        <begin position="83"/>
        <end position="103"/>
    </location>
</feature>
<comment type="caution">
    <text evidence="7">Lacks conserved residue(s) required for the propagation of feature annotation.</text>
</comment>
<evidence type="ECO:0000313" key="8">
    <source>
        <dbReference type="EMBL" id="KLT43855.1"/>
    </source>
</evidence>
<evidence type="ECO:0000256" key="3">
    <source>
        <dbReference type="ARBA" id="ARBA00022448"/>
    </source>
</evidence>
<proteinExistence type="inferred from homology"/>
<dbReference type="Pfam" id="PF06963">
    <property type="entry name" value="FPN1"/>
    <property type="match status" value="1"/>
</dbReference>
<keyword evidence="4 7" id="KW-0812">Transmembrane</keyword>
<protein>
    <recommendedName>
        <fullName evidence="7">Solute carrier family 40 member</fullName>
    </recommendedName>
</protein>
<dbReference type="GO" id="GO:0005381">
    <property type="term" value="F:iron ion transmembrane transporter activity"/>
    <property type="evidence" value="ECO:0007669"/>
    <property type="project" value="UniProtKB-UniRule"/>
</dbReference>
<dbReference type="InterPro" id="IPR009716">
    <property type="entry name" value="Ferroportin-1"/>
</dbReference>
<keyword evidence="5 7" id="KW-1133">Transmembrane helix</keyword>
<name>A0A0J0XRZ6_9TREE</name>
<comment type="similarity">
    <text evidence="2 7">Belongs to the ferroportin (FP) (TC 2.A.100) family. SLC40A subfamily.</text>
</comment>
<dbReference type="AlphaFoldDB" id="A0A0J0XRZ6"/>
<dbReference type="OrthoDB" id="648861at2759"/>